<feature type="transmembrane region" description="Helical" evidence="1">
    <location>
        <begin position="35"/>
        <end position="53"/>
    </location>
</feature>
<dbReference type="AlphaFoldDB" id="A0AAV7T0Z1"/>
<feature type="non-terminal residue" evidence="2">
    <location>
        <position position="1"/>
    </location>
</feature>
<proteinExistence type="predicted"/>
<feature type="transmembrane region" description="Helical" evidence="1">
    <location>
        <begin position="7"/>
        <end position="23"/>
    </location>
</feature>
<evidence type="ECO:0000256" key="1">
    <source>
        <dbReference type="SAM" id="Phobius"/>
    </source>
</evidence>
<evidence type="ECO:0000313" key="3">
    <source>
        <dbReference type="Proteomes" id="UP001066276"/>
    </source>
</evidence>
<gene>
    <name evidence="2" type="ORF">NDU88_002096</name>
</gene>
<reference evidence="2" key="1">
    <citation type="journal article" date="2022" name="bioRxiv">
        <title>Sequencing and chromosome-scale assembly of the giantPleurodeles waltlgenome.</title>
        <authorList>
            <person name="Brown T."/>
            <person name="Elewa A."/>
            <person name="Iarovenko S."/>
            <person name="Subramanian E."/>
            <person name="Araus A.J."/>
            <person name="Petzold A."/>
            <person name="Susuki M."/>
            <person name="Suzuki K.-i.T."/>
            <person name="Hayashi T."/>
            <person name="Toyoda A."/>
            <person name="Oliveira C."/>
            <person name="Osipova E."/>
            <person name="Leigh N.D."/>
            <person name="Simon A."/>
            <person name="Yun M.H."/>
        </authorList>
    </citation>
    <scope>NUCLEOTIDE SEQUENCE</scope>
    <source>
        <strain evidence="2">20211129_DDA</strain>
        <tissue evidence="2">Liver</tissue>
    </source>
</reference>
<evidence type="ECO:0008006" key="4">
    <source>
        <dbReference type="Google" id="ProtNLM"/>
    </source>
</evidence>
<sequence>CKKYLRLVWLAAYGMLQIVMVYWDSPSACVCLDALFGIIIGLYSSEFICYRLSCIVDRYTKL</sequence>
<evidence type="ECO:0000313" key="2">
    <source>
        <dbReference type="EMBL" id="KAJ1170215.1"/>
    </source>
</evidence>
<protein>
    <recommendedName>
        <fullName evidence="4">Pecanex-like protein</fullName>
    </recommendedName>
</protein>
<keyword evidence="3" id="KW-1185">Reference proteome</keyword>
<keyword evidence="1" id="KW-0812">Transmembrane</keyword>
<name>A0AAV7T0Z1_PLEWA</name>
<dbReference type="EMBL" id="JANPWB010000007">
    <property type="protein sequence ID" value="KAJ1170215.1"/>
    <property type="molecule type" value="Genomic_DNA"/>
</dbReference>
<dbReference type="Proteomes" id="UP001066276">
    <property type="component" value="Chromosome 4_1"/>
</dbReference>
<accession>A0AAV7T0Z1</accession>
<keyword evidence="1" id="KW-1133">Transmembrane helix</keyword>
<comment type="caution">
    <text evidence="2">The sequence shown here is derived from an EMBL/GenBank/DDBJ whole genome shotgun (WGS) entry which is preliminary data.</text>
</comment>
<keyword evidence="1" id="KW-0472">Membrane</keyword>
<feature type="non-terminal residue" evidence="2">
    <location>
        <position position="62"/>
    </location>
</feature>
<organism evidence="2 3">
    <name type="scientific">Pleurodeles waltl</name>
    <name type="common">Iberian ribbed newt</name>
    <dbReference type="NCBI Taxonomy" id="8319"/>
    <lineage>
        <taxon>Eukaryota</taxon>
        <taxon>Metazoa</taxon>
        <taxon>Chordata</taxon>
        <taxon>Craniata</taxon>
        <taxon>Vertebrata</taxon>
        <taxon>Euteleostomi</taxon>
        <taxon>Amphibia</taxon>
        <taxon>Batrachia</taxon>
        <taxon>Caudata</taxon>
        <taxon>Salamandroidea</taxon>
        <taxon>Salamandridae</taxon>
        <taxon>Pleurodelinae</taxon>
        <taxon>Pleurodeles</taxon>
    </lineage>
</organism>